<protein>
    <submittedName>
        <fullName evidence="1">Uncharacterized protein</fullName>
    </submittedName>
</protein>
<keyword evidence="2" id="KW-1185">Reference proteome</keyword>
<sequence length="990" mass="109916">MSTLPNLITPVDRQHFYFQFVTTPTSDTPGTTLILHFNNRRYLFGRVAEGTQRAFNERGVSLKKSRNIFLTGETKWEHNSGLLGMILTMADVLVESNEEQGVAPGEIRIWGGPKLWHSVACARRFIFRTGLPLHVYEADADSWTVSQQPDFVDDNVLLWALPVKRMTRRDSGSIMPNGRSASPHTVGREQSLRQKTVHDMFDSDWKKDRLYEAVFKEVNLPAMVWLRNQETKDLQATFCTKMEDAPHIQPEQKVFVRLPWPAALVTELPSADNLPSAVAMSYFVKGRPQRGMFMPKKAKELGVPMGPMYGQLANGRSVTLGDGRVIKPDDVLDATLPGPGMAVLDVPDVHYLPDLLQKLTSMQEARILDDTHAFMWILGEGIVQSQAFVNLTASFPNVKHVVAAADHSPDYLSMQASGASATRLNQIRPEMFGIPRHNNNVLNGQALSNDLVRAERGLMLQAAPKFEIMRKDVPDFLDIQATVQGLSDATRTLIPANSAPSSPSGEKYDDISIRTLGTGSAMPSKYRNVSANLLHIPSLGYFIFDAGEDTLGQLKRSYNPAEVENILCNLHMIWISHLHADHHLGTISILVEHAKIARRRARDGQPLAHKLYLVSERNMADYLEDYKSVEANDAVLLRCLNSHVTDLKGNTVDLRSTSLPIAKLDTTRVSHCHGAQAISVTFTNGFKLSYSGDCRPSAQFAEIGKDSDVLIHEATFDDGMEGDAMAKRHCTIGEALGVAVAMRAKNVILTHFSQRYQKLPVLTNIKFPGQLMFEEGDDATDPAGLIEEGSTSTNDDSHIATAHQANGMHLSSAQGFTPPALRKETSLEEAAQKMSICIAFDLMRVTIPQIKDMYRYYPAIEHMFEVEQMKSDDRRAKLREAQEELDKKRSEAVEARRKKNEAKKGEKPKPAKKKEKSNGSGSGNKQSKLNTKSESISNGQPITAMASDSAPMKIDLSSTTKRAQPDNFTSPQLSPRQIQAKRAKLDLDAD</sequence>
<evidence type="ECO:0000313" key="1">
    <source>
        <dbReference type="EMBL" id="KAJ9664059.1"/>
    </source>
</evidence>
<proteinExistence type="predicted"/>
<evidence type="ECO:0000313" key="2">
    <source>
        <dbReference type="Proteomes" id="UP001172386"/>
    </source>
</evidence>
<name>A0ACC3AJR9_9EURO</name>
<dbReference type="Proteomes" id="UP001172386">
    <property type="component" value="Unassembled WGS sequence"/>
</dbReference>
<comment type="caution">
    <text evidence="1">The sequence shown here is derived from an EMBL/GenBank/DDBJ whole genome shotgun (WGS) entry which is preliminary data.</text>
</comment>
<reference evidence="1" key="1">
    <citation type="submission" date="2022-10" db="EMBL/GenBank/DDBJ databases">
        <title>Culturing micro-colonial fungi from biological soil crusts in the Mojave desert and describing Neophaeococcomyces mojavensis, and introducing the new genera and species Taxawa tesnikishii.</title>
        <authorList>
            <person name="Kurbessoian T."/>
            <person name="Stajich J.E."/>
        </authorList>
    </citation>
    <scope>NUCLEOTIDE SEQUENCE</scope>
    <source>
        <strain evidence="1">JES_112</strain>
    </source>
</reference>
<accession>A0ACC3AJR9</accession>
<organism evidence="1 2">
    <name type="scientific">Neophaeococcomyces mojaviensis</name>
    <dbReference type="NCBI Taxonomy" id="3383035"/>
    <lineage>
        <taxon>Eukaryota</taxon>
        <taxon>Fungi</taxon>
        <taxon>Dikarya</taxon>
        <taxon>Ascomycota</taxon>
        <taxon>Pezizomycotina</taxon>
        <taxon>Eurotiomycetes</taxon>
        <taxon>Chaetothyriomycetidae</taxon>
        <taxon>Chaetothyriales</taxon>
        <taxon>Chaetothyriales incertae sedis</taxon>
        <taxon>Neophaeococcomyces</taxon>
    </lineage>
</organism>
<dbReference type="EMBL" id="JAPDRQ010000005">
    <property type="protein sequence ID" value="KAJ9664059.1"/>
    <property type="molecule type" value="Genomic_DNA"/>
</dbReference>
<gene>
    <name evidence="1" type="ORF">H2198_000562</name>
</gene>